<evidence type="ECO:0000313" key="2">
    <source>
        <dbReference type="Proteomes" id="UP001177021"/>
    </source>
</evidence>
<reference evidence="1" key="1">
    <citation type="submission" date="2023-10" db="EMBL/GenBank/DDBJ databases">
        <authorList>
            <person name="Rodriguez Cubillos JULIANA M."/>
            <person name="De Vega J."/>
        </authorList>
    </citation>
    <scope>NUCLEOTIDE SEQUENCE</scope>
</reference>
<dbReference type="EMBL" id="CASHSV030000409">
    <property type="protein sequence ID" value="CAJ2663561.1"/>
    <property type="molecule type" value="Genomic_DNA"/>
</dbReference>
<accession>A0ACB0L3A7</accession>
<organism evidence="1 2">
    <name type="scientific">Trifolium pratense</name>
    <name type="common">Red clover</name>
    <dbReference type="NCBI Taxonomy" id="57577"/>
    <lineage>
        <taxon>Eukaryota</taxon>
        <taxon>Viridiplantae</taxon>
        <taxon>Streptophyta</taxon>
        <taxon>Embryophyta</taxon>
        <taxon>Tracheophyta</taxon>
        <taxon>Spermatophyta</taxon>
        <taxon>Magnoliopsida</taxon>
        <taxon>eudicotyledons</taxon>
        <taxon>Gunneridae</taxon>
        <taxon>Pentapetalae</taxon>
        <taxon>rosids</taxon>
        <taxon>fabids</taxon>
        <taxon>Fabales</taxon>
        <taxon>Fabaceae</taxon>
        <taxon>Papilionoideae</taxon>
        <taxon>50 kb inversion clade</taxon>
        <taxon>NPAAA clade</taxon>
        <taxon>Hologalegina</taxon>
        <taxon>IRL clade</taxon>
        <taxon>Trifolieae</taxon>
        <taxon>Trifolium</taxon>
    </lineage>
</organism>
<protein>
    <submittedName>
        <fullName evidence="1">Uncharacterized protein</fullName>
    </submittedName>
</protein>
<evidence type="ECO:0000313" key="1">
    <source>
        <dbReference type="EMBL" id="CAJ2663561.1"/>
    </source>
</evidence>
<comment type="caution">
    <text evidence="1">The sequence shown here is derived from an EMBL/GenBank/DDBJ whole genome shotgun (WGS) entry which is preliminary data.</text>
</comment>
<dbReference type="Proteomes" id="UP001177021">
    <property type="component" value="Unassembled WGS sequence"/>
</dbReference>
<keyword evidence="2" id="KW-1185">Reference proteome</keyword>
<proteinExistence type="predicted"/>
<gene>
    <name evidence="1" type="ORF">MILVUS5_LOCUS28959</name>
</gene>
<sequence length="1831" mass="209103">MAEYVKNIAEKDPWDRWEKMHARNNVAFDRILSKLEILLQHYNCLLSSSHGASNSSKDIPTSEPFNVNLPIQDEIRSSAKQIEVLAKPISESLSVIMPTQDELLPPVEQINIPSPLEQSLSVEMVTPTSDLIEDVLDLSATAKLDDNKFQPYELITKGRKFSAISDTVPVVIAEQKELVNAIGKDLDQRVYFGFNFVIPDLVYDSHLAFATFAPTPVVPLSMKTALNTISTAPPQHLVQSFDPGGNSAKLFDAEKLFDYMPHRNQITWYLVLYQSSTHLYVGYDLGHVLALDMGDSSLLCWTHLVDLFWQFLSVYLHWSKNHMLEVGTNYYYSLPLDIEKFNSLSTRSVAKGGVNLSKWTHMEKATAKSLYILSSFESALYVSSFMLMSLRGVVSWHQYLAVKFGEQFHLIRFDDFIEGVTLSLFLKYSKPHFLEPYKPLKEERLLLVKEWILETIANTWLCFHHKCSPLWIPETVNKRFISIALSPRNCDLILCTLRPGSYIMEPNLEDWDSLNYFLDYFQALLFGNNNVSETLEELLYLHEKLLAGVSVAMSFAKSFIVILSSFKQPNHSLGILYRMHPTTNSFPSSRSHLNQIFDVAMVKVVYFEAVVYVMTLTKVDSFVKLVIIRPWNFVLLGQLHPDLSISVVSLMLKNSPIILTCMPDTNMKHVAFLASNGTHVLVFILNLYMLSMSNNIHIVINSTRLFIITVVPSLIKIKSQHLHSKCHATIDQVECEKATWLHIGISSKLIVNIAFDLEDKITFRGVGNDMINVVLISCLFTNMLYNEEIICDIKVVEVEMMERIRHKKMLRSSSWNDALEFYHVQIMDLLEVDSLNSQIFLTEVVKTSIWTICNQFLISFAHCKQWDPGHHLELCTTIGSFKFKQWDPGKIGVVSNCYNLEDKVGFKGEEYVKNIAEKDPWDRWEKMHARNNVAFDRILSKLEILLQHYNCLLSSSHGASNSSKDIPTSEPFNVNLPIQDEIRSSAKQIEVLAKPISESLSVIMPTQDELLPPVEQINIPSPLEQSLSVEMVTPTSDLIEDVLDLSATAKLDDNKFQPYELITKGRKFSAISDTVPVVIAEQKELVNAIGKDLDQRVYFGFNFVIPDLVYDSHLAFATFAPTPVVPLSMKTALNTISTAPPQHLVQSFDPGGNSAKLFDAEKLFDYMPHRNQITWYLVLYQSSTHLYVGYDLGHVLALDMGDSSLLCWTHLVDLFWQFLSVYLHWSKNHMLEVGTNYYYSLPLDIEKFNSLSTRSVAKGGVNLSKWTHMEKATAKSLYILSSFESALYVSSFMLMSLRGVVSWHQYLAVKFGEQFHLIRFDDFIEGVTLSLFLKYSKPHFLEPYKPLKEERLLLVKEWILETIANTWLCFHHKCSPLWIPETVNKRFISIALSPRNCDLILCTLRPGSYIMEPNLEDWDSLNYFLDYFQALLFGNNNVSETLEELLYLHEKLLAGVSVAMSFAKSFIVILSSFKQPNHSLGILYRMHPTTNSFPSSRSHLNQIFDVAMVKVVYFEAVVYVMTLTKVDSFVKLVIIRPWNFVLLGQLHPDLSISVVSLMLKNSPIILTCMPDTNMKHVAFLASNGTHVLVFILNLYMLSMSNNIHIVINSTRLFIITVVPSLIKIKSQHLHSKCHATIDQVECEKATWLHIGISSKLIVNIAFDLEDKITFRGVGNDMINVVLISCLFTNMLYNEEIICDIKVVEVEMMERIRHKKMLRSSSWNDALEFYHVQIMDLLEVDSLNSQIFLTEVVKTSIWTICNQFLISFAHCKQWDPGHHLELCTTIGSFKFKQWDPGKIGVVSNCYNLEDKVGFKGEGIVMNSPYWIGPNRS</sequence>
<name>A0ACB0L3A7_TRIPR</name>